<dbReference type="SUPFAM" id="SSF55394">
    <property type="entry name" value="Bactericidal permeability-increasing protein, BPI"/>
    <property type="match status" value="1"/>
</dbReference>
<sequence length="172" mass="19163">MFKVLLLAKVEGMEVGLTLGLENREGSMKLSAKDCGCYVEDISIKLDGGASWLYQGVVDAFEEQIGSAVESTITKKLKEGIIKLDSFLQALPKEIPVDNIASLNVTFVNDPLLSNSSIGFDINGLFTRANATTLPKYYQIQDIQFLAQTHLKCLEFHWTRLFLTLHLPYISM</sequence>
<organism evidence="2 3">
    <name type="scientific">Vitis vinifera</name>
    <name type="common">Grape</name>
    <dbReference type="NCBI Taxonomy" id="29760"/>
    <lineage>
        <taxon>Eukaryota</taxon>
        <taxon>Viridiplantae</taxon>
        <taxon>Streptophyta</taxon>
        <taxon>Embryophyta</taxon>
        <taxon>Tracheophyta</taxon>
        <taxon>Spermatophyta</taxon>
        <taxon>Magnoliopsida</taxon>
        <taxon>eudicotyledons</taxon>
        <taxon>Gunneridae</taxon>
        <taxon>Pentapetalae</taxon>
        <taxon>rosids</taxon>
        <taxon>Vitales</taxon>
        <taxon>Vitaceae</taxon>
        <taxon>Viteae</taxon>
        <taxon>Vitis</taxon>
    </lineage>
</organism>
<dbReference type="Gene3D" id="3.15.20.10">
    <property type="entry name" value="Bactericidal permeability-increasing protein, domain 2"/>
    <property type="match status" value="1"/>
</dbReference>
<dbReference type="Gene3D" id="3.15.10.10">
    <property type="entry name" value="Bactericidal permeability-increasing protein, domain 1"/>
    <property type="match status" value="1"/>
</dbReference>
<name>A0A438BQV5_VITVI</name>
<protein>
    <submittedName>
        <fullName evidence="2">Putative BPI/LBP family protein</fullName>
    </submittedName>
</protein>
<dbReference type="Proteomes" id="UP000288805">
    <property type="component" value="Unassembled WGS sequence"/>
</dbReference>
<dbReference type="PANTHER" id="PTHR46801:SF6">
    <property type="entry name" value="LIPID-BINDING SERUM GLYCOPROTEIN C-TERMINAL DOMAIN-CONTAINING PROTEIN"/>
    <property type="match status" value="1"/>
</dbReference>
<reference evidence="2 3" key="1">
    <citation type="journal article" date="2018" name="PLoS Genet.">
        <title>Population sequencing reveals clonal diversity and ancestral inbreeding in the grapevine cultivar Chardonnay.</title>
        <authorList>
            <person name="Roach M.J."/>
            <person name="Johnson D.L."/>
            <person name="Bohlmann J."/>
            <person name="van Vuuren H.J."/>
            <person name="Jones S.J."/>
            <person name="Pretorius I.S."/>
            <person name="Schmidt S.A."/>
            <person name="Borneman A.R."/>
        </authorList>
    </citation>
    <scope>NUCLEOTIDE SEQUENCE [LARGE SCALE GENOMIC DNA]</scope>
    <source>
        <strain evidence="3">cv. Chardonnay</strain>
        <tissue evidence="2">Leaf</tissue>
    </source>
</reference>
<dbReference type="EMBL" id="QGNW01002656">
    <property type="protein sequence ID" value="RVW13343.1"/>
    <property type="molecule type" value="Genomic_DNA"/>
</dbReference>
<dbReference type="InterPro" id="IPR017942">
    <property type="entry name" value="Lipid-bd_serum_glycop_N"/>
</dbReference>
<dbReference type="PANTHER" id="PTHR46801">
    <property type="entry name" value="OS06G0309200 PROTEIN"/>
    <property type="match status" value="1"/>
</dbReference>
<dbReference type="GO" id="GO:0008289">
    <property type="term" value="F:lipid binding"/>
    <property type="evidence" value="ECO:0007669"/>
    <property type="project" value="InterPro"/>
</dbReference>
<evidence type="ECO:0000313" key="2">
    <source>
        <dbReference type="EMBL" id="RVW13343.1"/>
    </source>
</evidence>
<evidence type="ECO:0000259" key="1">
    <source>
        <dbReference type="Pfam" id="PF01273"/>
    </source>
</evidence>
<dbReference type="InterPro" id="IPR017943">
    <property type="entry name" value="Bactericidal_perm-incr_a/b_dom"/>
</dbReference>
<dbReference type="Pfam" id="PF01273">
    <property type="entry name" value="LBP_BPI_CETP"/>
    <property type="match status" value="1"/>
</dbReference>
<dbReference type="InterPro" id="IPR045897">
    <property type="entry name" value="BPI/LBP_pln"/>
</dbReference>
<proteinExistence type="predicted"/>
<gene>
    <name evidence="2" type="primary">VvCHDh000935_2</name>
    <name evidence="2" type="ORF">CK203_089025</name>
</gene>
<evidence type="ECO:0000313" key="3">
    <source>
        <dbReference type="Proteomes" id="UP000288805"/>
    </source>
</evidence>
<feature type="domain" description="Lipid-binding serum glycoprotein N-terminal" evidence="1">
    <location>
        <begin position="7"/>
        <end position="81"/>
    </location>
</feature>
<dbReference type="AlphaFoldDB" id="A0A438BQV5"/>
<comment type="caution">
    <text evidence="2">The sequence shown here is derived from an EMBL/GenBank/DDBJ whole genome shotgun (WGS) entry which is preliminary data.</text>
</comment>
<accession>A0A438BQV5</accession>